<dbReference type="Gene3D" id="1.10.10.60">
    <property type="entry name" value="Homeodomain-like"/>
    <property type="match status" value="1"/>
</dbReference>
<dbReference type="PANTHER" id="PTHR47893:SF1">
    <property type="entry name" value="REGULATORY PROTEIN PCHR"/>
    <property type="match status" value="1"/>
</dbReference>
<dbReference type="SUPFAM" id="SSF46689">
    <property type="entry name" value="Homeodomain-like"/>
    <property type="match status" value="1"/>
</dbReference>
<organism evidence="4 5">
    <name type="scientific">Flammeovirga agarivorans</name>
    <dbReference type="NCBI Taxonomy" id="2726742"/>
    <lineage>
        <taxon>Bacteria</taxon>
        <taxon>Pseudomonadati</taxon>
        <taxon>Bacteroidota</taxon>
        <taxon>Cytophagia</taxon>
        <taxon>Cytophagales</taxon>
        <taxon>Flammeovirgaceae</taxon>
        <taxon>Flammeovirga</taxon>
    </lineage>
</organism>
<dbReference type="InterPro" id="IPR009057">
    <property type="entry name" value="Homeodomain-like_sf"/>
</dbReference>
<dbReference type="InterPro" id="IPR018060">
    <property type="entry name" value="HTH_AraC"/>
</dbReference>
<feature type="domain" description="HTH araC/xylS-type" evidence="3">
    <location>
        <begin position="230"/>
        <end position="328"/>
    </location>
</feature>
<evidence type="ECO:0000313" key="5">
    <source>
        <dbReference type="Proteomes" id="UP000585050"/>
    </source>
</evidence>
<proteinExistence type="predicted"/>
<dbReference type="GO" id="GO:0003700">
    <property type="term" value="F:DNA-binding transcription factor activity"/>
    <property type="evidence" value="ECO:0007669"/>
    <property type="project" value="InterPro"/>
</dbReference>
<dbReference type="Proteomes" id="UP000585050">
    <property type="component" value="Unassembled WGS sequence"/>
</dbReference>
<evidence type="ECO:0000256" key="2">
    <source>
        <dbReference type="ARBA" id="ARBA00023163"/>
    </source>
</evidence>
<comment type="caution">
    <text evidence="4">The sequence shown here is derived from an EMBL/GenBank/DDBJ whole genome shotgun (WGS) entry which is preliminary data.</text>
</comment>
<evidence type="ECO:0000313" key="4">
    <source>
        <dbReference type="EMBL" id="NLR94701.1"/>
    </source>
</evidence>
<dbReference type="AlphaFoldDB" id="A0A7X8SQX5"/>
<accession>A0A7X8SQX5</accession>
<name>A0A7X8SQX5_9BACT</name>
<dbReference type="RefSeq" id="WP_168885410.1">
    <property type="nucleotide sequence ID" value="NZ_JABAIL010000014.1"/>
</dbReference>
<dbReference type="InterPro" id="IPR053142">
    <property type="entry name" value="PchR_regulatory_protein"/>
</dbReference>
<dbReference type="PANTHER" id="PTHR47893">
    <property type="entry name" value="REGULATORY PROTEIN PCHR"/>
    <property type="match status" value="1"/>
</dbReference>
<protein>
    <submittedName>
        <fullName evidence="4">Helix-turn-helix transcriptional regulator</fullName>
    </submittedName>
</protein>
<sequence>MQELKIKTGSVRSTIQQLESAFNITPSEDNKLLINNNLVKIDYQWFTPFQGIEIGLHKVAFKEDFKIEIIDGNEKEKYIYFQFDYSNNIAPKSTEEASKLLSTSTNLMSMQSTNIPLEMKANKGDISEWVSVRVSEDHFNNYMSHMKEHIGKVFDIDNPWIIYDIIPTNVQILIDELFSVNDEMTPPRKNSIILSRTAEIIGTFLDMIIRRNQGDVQNNNMHIEDIRRMHSIKGELTQLMDKTPSLNSLAEKYGVSLSKLKRDFESAFGTTIPRFHLNYRLELSYKMLSQKNISVTEVSRHFGFKSISNFSENFKDKFQATPKEIASLHQKN</sequence>
<dbReference type="Pfam" id="PF12833">
    <property type="entry name" value="HTH_18"/>
    <property type="match status" value="1"/>
</dbReference>
<dbReference type="GO" id="GO:0043565">
    <property type="term" value="F:sequence-specific DNA binding"/>
    <property type="evidence" value="ECO:0007669"/>
    <property type="project" value="InterPro"/>
</dbReference>
<gene>
    <name evidence="4" type="ORF">HGP29_26080</name>
</gene>
<evidence type="ECO:0000259" key="3">
    <source>
        <dbReference type="PROSITE" id="PS01124"/>
    </source>
</evidence>
<dbReference type="PROSITE" id="PS01124">
    <property type="entry name" value="HTH_ARAC_FAMILY_2"/>
    <property type="match status" value="1"/>
</dbReference>
<dbReference type="SMART" id="SM00342">
    <property type="entry name" value="HTH_ARAC"/>
    <property type="match status" value="1"/>
</dbReference>
<keyword evidence="1" id="KW-0805">Transcription regulation</keyword>
<dbReference type="EMBL" id="JABAIL010000014">
    <property type="protein sequence ID" value="NLR94701.1"/>
    <property type="molecule type" value="Genomic_DNA"/>
</dbReference>
<keyword evidence="5" id="KW-1185">Reference proteome</keyword>
<reference evidence="4 5" key="1">
    <citation type="submission" date="2020-04" db="EMBL/GenBank/DDBJ databases">
        <title>Flammeovirga sp. SR4, a novel species isolated from seawater.</title>
        <authorList>
            <person name="Wang X."/>
        </authorList>
    </citation>
    <scope>NUCLEOTIDE SEQUENCE [LARGE SCALE GENOMIC DNA]</scope>
    <source>
        <strain evidence="4 5">SR4</strain>
    </source>
</reference>
<keyword evidence="2" id="KW-0804">Transcription</keyword>
<evidence type="ECO:0000256" key="1">
    <source>
        <dbReference type="ARBA" id="ARBA00023015"/>
    </source>
</evidence>